<evidence type="ECO:0000313" key="5">
    <source>
        <dbReference type="EMBL" id="MDL4937341.1"/>
    </source>
</evidence>
<feature type="domain" description="Baseplate J-like C-terminal" evidence="3">
    <location>
        <begin position="279"/>
        <end position="376"/>
    </location>
</feature>
<reference evidence="4 6" key="1">
    <citation type="submission" date="2020-06" db="EMBL/GenBank/DDBJ databases">
        <title>Crossreactivity between MHC class I-restricted antigens from cancer cells and an enterococcal bacteriophage.</title>
        <authorList>
            <person name="Fluckiger A."/>
            <person name="Daillere R."/>
            <person name="Sassi M."/>
            <person name="Cattoir V."/>
            <person name="Kroemer G."/>
            <person name="Zitvogel L."/>
        </authorList>
    </citation>
    <scope>NUCLEOTIDE SEQUENCE [LARGE SCALE GENOMIC DNA]</scope>
    <source>
        <strain evidence="4 6">EG4</strain>
    </source>
</reference>
<dbReference type="InterPro" id="IPR058531">
    <property type="entry name" value="Baseplate_J_M"/>
</dbReference>
<comment type="caution">
    <text evidence="5">The sequence shown here is derived from an EMBL/GenBank/DDBJ whole genome shotgun (WGS) entry which is preliminary data.</text>
</comment>
<evidence type="ECO:0000256" key="1">
    <source>
        <dbReference type="ARBA" id="ARBA00038087"/>
    </source>
</evidence>
<organism evidence="5 7">
    <name type="scientific">Enterococcus gallinarum</name>
    <dbReference type="NCBI Taxonomy" id="1353"/>
    <lineage>
        <taxon>Bacteria</taxon>
        <taxon>Bacillati</taxon>
        <taxon>Bacillota</taxon>
        <taxon>Bacilli</taxon>
        <taxon>Lactobacillales</taxon>
        <taxon>Enterococcaceae</taxon>
        <taxon>Enterococcus</taxon>
    </lineage>
</organism>
<feature type="domain" description="Baseplate J-like central" evidence="2">
    <location>
        <begin position="195"/>
        <end position="273"/>
    </location>
</feature>
<evidence type="ECO:0000313" key="7">
    <source>
        <dbReference type="Proteomes" id="UP001241571"/>
    </source>
</evidence>
<dbReference type="RefSeq" id="WP_148366296.1">
    <property type="nucleotide sequence ID" value="NZ_CAJSZC010000006.1"/>
</dbReference>
<evidence type="ECO:0000259" key="2">
    <source>
        <dbReference type="Pfam" id="PF26078"/>
    </source>
</evidence>
<name>A0ABD4ZXH5_ENTGA</name>
<proteinExistence type="inferred from homology"/>
<dbReference type="AlphaFoldDB" id="A0ABD4ZXH5"/>
<dbReference type="Pfam" id="PF26079">
    <property type="entry name" value="Baseplate_J_C"/>
    <property type="match status" value="1"/>
</dbReference>
<reference evidence="5 7" key="2">
    <citation type="submission" date="2023-06" db="EMBL/GenBank/DDBJ databases">
        <title>Acute promotion of culturable opportunistic pathogens and persistent increase of antibiotic resistance following antibiotic exposure in mouse gut microbiota.</title>
        <authorList>
            <person name="Li L."/>
            <person name="Wang B."/>
            <person name="Sun Y."/>
            <person name="Wang M."/>
            <person name="Xu H."/>
        </authorList>
    </citation>
    <scope>NUCLEOTIDE SEQUENCE [LARGE SCALE GENOMIC DNA]</scope>
    <source>
        <strain evidence="5 7">CRI2_2</strain>
    </source>
</reference>
<accession>A0ABD4ZXH5</accession>
<protein>
    <submittedName>
        <fullName evidence="5">Baseplate J/gp47 family protein</fullName>
    </submittedName>
</protein>
<sequence>MNPEEIGQYLESYDYDYFINKALSKVPEGIDTREGSIIYDALAPTCYQLAEFMMQLKNILLETFVSTATGQYLDYRAEEAGLSRIQATKSIVRAKFKKADGSPFSLAIGSRFSSTGDDLVYYRVIVEESEPGTYRMQAETEGEVGNKFIGTLLPLDNFNGLAEAVLTEILIPSRDTESDDDLRKRIIEAKEVVTFGGNISDYYYLTSGIDGVGAVQVYPVWNGGGTVRLVILDDSYHSASSVLIDRVQQLIDPTKDGQGLGYAPIGHKVTVAAPTQKVINVSFELTLNSGITYPQVEDQIKSVVADYFDKVRKSWDERSESGYECWIFRSQITAAILSVLGVANVQSLKLNNVDEDVQMVLSNIKQELPMLGEVSVV</sequence>
<dbReference type="PANTHER" id="PTHR37829">
    <property type="entry name" value="PHAGE-LIKE ELEMENT PBSX PROTEIN XKDT"/>
    <property type="match status" value="1"/>
</dbReference>
<evidence type="ECO:0000259" key="3">
    <source>
        <dbReference type="Pfam" id="PF26079"/>
    </source>
</evidence>
<dbReference type="InterPro" id="IPR052399">
    <property type="entry name" value="Phage_Baseplate_Assmbl_Protein"/>
</dbReference>
<gene>
    <name evidence="4" type="ORF">HWH42_10570</name>
    <name evidence="5" type="ORF">QRX88_16685</name>
</gene>
<dbReference type="InterPro" id="IPR058530">
    <property type="entry name" value="Baseplate_J-like_C"/>
</dbReference>
<dbReference type="EMBL" id="JASUBT010000016">
    <property type="protein sequence ID" value="MDL4937341.1"/>
    <property type="molecule type" value="Genomic_DNA"/>
</dbReference>
<dbReference type="PANTHER" id="PTHR37829:SF3">
    <property type="entry name" value="PROTEIN JAYE-RELATED"/>
    <property type="match status" value="1"/>
</dbReference>
<dbReference type="Proteomes" id="UP001241571">
    <property type="component" value="Unassembled WGS sequence"/>
</dbReference>
<dbReference type="EMBL" id="JABXJK010000059">
    <property type="protein sequence ID" value="MBA0973017.1"/>
    <property type="molecule type" value="Genomic_DNA"/>
</dbReference>
<dbReference type="Proteomes" id="UP000571857">
    <property type="component" value="Unassembled WGS sequence"/>
</dbReference>
<comment type="similarity">
    <text evidence="1">Belongs to the Mu gp47/PBSX XkdT family.</text>
</comment>
<evidence type="ECO:0000313" key="4">
    <source>
        <dbReference type="EMBL" id="MBA0973017.1"/>
    </source>
</evidence>
<dbReference type="Pfam" id="PF26078">
    <property type="entry name" value="Baseplate_J_M"/>
    <property type="match status" value="1"/>
</dbReference>
<evidence type="ECO:0000313" key="6">
    <source>
        <dbReference type="Proteomes" id="UP000571857"/>
    </source>
</evidence>